<accession>A0A0C4YWP8</accession>
<proteinExistence type="predicted"/>
<name>A0A0C4YWP8_9BURK</name>
<sequence>MYQVAHNAFATIATRPGAARPCAAFVPLAPPVTPAPRTRAGLAPPPPAVLG</sequence>
<organism evidence="1 2">
    <name type="scientific">Cupriavidus basilensis</name>
    <dbReference type="NCBI Taxonomy" id="68895"/>
    <lineage>
        <taxon>Bacteria</taxon>
        <taxon>Pseudomonadati</taxon>
        <taxon>Pseudomonadota</taxon>
        <taxon>Betaproteobacteria</taxon>
        <taxon>Burkholderiales</taxon>
        <taxon>Burkholderiaceae</taxon>
        <taxon>Cupriavidus</taxon>
    </lineage>
</organism>
<reference evidence="1 2" key="1">
    <citation type="journal article" date="2015" name="Genome Announc.">
        <title>Complete Genome Sequence of Cupriavidus basilensis 4G11, Isolated from the Oak Ridge Field Research Center Site.</title>
        <authorList>
            <person name="Ray J."/>
            <person name="Waters R.J."/>
            <person name="Skerker J.M."/>
            <person name="Kuehl J.V."/>
            <person name="Price M.N."/>
            <person name="Huang J."/>
            <person name="Chakraborty R."/>
            <person name="Arkin A.P."/>
            <person name="Deutschbauer A."/>
        </authorList>
    </citation>
    <scope>NUCLEOTIDE SEQUENCE [LARGE SCALE GENOMIC DNA]</scope>
    <source>
        <strain evidence="1">4G11</strain>
    </source>
</reference>
<dbReference type="Proteomes" id="UP000031843">
    <property type="component" value="Chromosome secondary"/>
</dbReference>
<dbReference type="KEGG" id="cbw:RR42_s3345"/>
<dbReference type="AlphaFoldDB" id="A0A0C4YWP8"/>
<gene>
    <name evidence="1" type="ORF">RR42_s3345</name>
</gene>
<protein>
    <submittedName>
        <fullName evidence="1">Uncharacterized protein</fullName>
    </submittedName>
</protein>
<evidence type="ECO:0000313" key="2">
    <source>
        <dbReference type="Proteomes" id="UP000031843"/>
    </source>
</evidence>
<evidence type="ECO:0000313" key="1">
    <source>
        <dbReference type="EMBL" id="AJG24921.1"/>
    </source>
</evidence>
<dbReference type="EMBL" id="CP010537">
    <property type="protein sequence ID" value="AJG24921.1"/>
    <property type="molecule type" value="Genomic_DNA"/>
</dbReference>
<keyword evidence="2" id="KW-1185">Reference proteome</keyword>
<dbReference type="STRING" id="68895.RR42_s3345"/>